<accession>A0ABX5B5T3</accession>
<comment type="caution">
    <text evidence="7">The sequence shown here is derived from an EMBL/GenBank/DDBJ whole genome shotgun (WGS) entry which is preliminary data.</text>
</comment>
<dbReference type="Pfam" id="PF02776">
    <property type="entry name" value="TPP_enzyme_N"/>
    <property type="match status" value="1"/>
</dbReference>
<dbReference type="Pfam" id="PF00205">
    <property type="entry name" value="TPP_enzyme_M"/>
    <property type="match status" value="1"/>
</dbReference>
<dbReference type="CDD" id="cd07035">
    <property type="entry name" value="TPP_PYR_POX_like"/>
    <property type="match status" value="1"/>
</dbReference>
<dbReference type="Gene3D" id="3.40.50.1220">
    <property type="entry name" value="TPP-binding domain"/>
    <property type="match status" value="1"/>
</dbReference>
<comment type="similarity">
    <text evidence="1 3">Belongs to the TPP enzyme family.</text>
</comment>
<gene>
    <name evidence="7" type="ORF">DJ52_07525</name>
</gene>
<dbReference type="EMBL" id="JJMJ01000116">
    <property type="protein sequence ID" value="PPS21996.1"/>
    <property type="molecule type" value="Genomic_DNA"/>
</dbReference>
<dbReference type="Gene3D" id="3.40.50.970">
    <property type="match status" value="2"/>
</dbReference>
<evidence type="ECO:0000256" key="2">
    <source>
        <dbReference type="ARBA" id="ARBA00023052"/>
    </source>
</evidence>
<dbReference type="CDD" id="cd00568">
    <property type="entry name" value="TPP_enzymes"/>
    <property type="match status" value="1"/>
</dbReference>
<evidence type="ECO:0000313" key="7">
    <source>
        <dbReference type="EMBL" id="PPS21996.1"/>
    </source>
</evidence>
<organism evidence="7 8">
    <name type="scientific">Brachyspira murdochii</name>
    <dbReference type="NCBI Taxonomy" id="84378"/>
    <lineage>
        <taxon>Bacteria</taxon>
        <taxon>Pseudomonadati</taxon>
        <taxon>Spirochaetota</taxon>
        <taxon>Spirochaetia</taxon>
        <taxon>Brachyspirales</taxon>
        <taxon>Brachyspiraceae</taxon>
        <taxon>Brachyspira</taxon>
    </lineage>
</organism>
<feature type="domain" description="Thiamine pyrophosphate enzyme TPP-binding" evidence="5">
    <location>
        <begin position="396"/>
        <end position="549"/>
    </location>
</feature>
<dbReference type="Pfam" id="PF02775">
    <property type="entry name" value="TPP_enzyme_C"/>
    <property type="match status" value="1"/>
</dbReference>
<feature type="domain" description="Thiamine pyrophosphate enzyme central" evidence="4">
    <location>
        <begin position="198"/>
        <end position="330"/>
    </location>
</feature>
<evidence type="ECO:0000256" key="3">
    <source>
        <dbReference type="RuleBase" id="RU362132"/>
    </source>
</evidence>
<sequence length="585" mass="65946">MKLSDYIAKRLKEFYCVKNVFLISGGGAMYLNDSFGKYFDYITAHNEQALSMMAEGYARVNNDLAVVNVTTGPGGLNTLSGVLGQWTDSVPVLYISGQVKYETTMASCKELKLRQLGDQETDIISAVNHLTKYSIMVTDPNTIKYHLDKAIHLATTGRFGPVWLDIPINVQSAIIDETKLEDFTPEHKETNKIDNNIIKKVIEKLNNSKKPVIIAGYGIRLSKQVENFYKLMEELNIPVLSTFCGMDIMVSDNPLYAGRIGSVGQRAANIILNESDLILCLGTRNSIFSVSYNYENFAKNAYKICVDIDENELKKKTLNIDMPINMDLSYFIPDILKKVNKLNIDQWVKKCQEYNIKYSFKNTKEYNIKSGKINPYYFIHTLTKLMKEGDILVTGNGSACVITYQVAEVKENQRIFWNKGCAAMGYGFPASIGACIKNNKHSVICLDGDGSFMMNLQELQTVKQFNLPLKIFIINNNGYISIKQTQNNFFEGHMVGSGTDSHVSMPNFNDVGKAFGIKSVEINTYTDDKDLENQIDMVLNTNEAVLCNVIVYDNYIFTPKLLARKLDDGTMVSPSFENMYPFIEN</sequence>
<keyword evidence="8" id="KW-1185">Reference proteome</keyword>
<evidence type="ECO:0000313" key="8">
    <source>
        <dbReference type="Proteomes" id="UP000238924"/>
    </source>
</evidence>
<evidence type="ECO:0000259" key="5">
    <source>
        <dbReference type="Pfam" id="PF02775"/>
    </source>
</evidence>
<evidence type="ECO:0008006" key="9">
    <source>
        <dbReference type="Google" id="ProtNLM"/>
    </source>
</evidence>
<feature type="domain" description="Thiamine pyrophosphate enzyme N-terminal TPP-binding" evidence="6">
    <location>
        <begin position="1"/>
        <end position="104"/>
    </location>
</feature>
<dbReference type="SUPFAM" id="SSF52518">
    <property type="entry name" value="Thiamin diphosphate-binding fold (THDP-binding)"/>
    <property type="match status" value="2"/>
</dbReference>
<reference evidence="7 8" key="1">
    <citation type="submission" date="2014-04" db="EMBL/GenBank/DDBJ databases">
        <title>Whole genome sequence of 'Brachyspira hampsonii' D13-03603F2.</title>
        <authorList>
            <person name="Patterson A.H."/>
            <person name="Chaban B."/>
            <person name="Fernando C."/>
            <person name="Harding J.C."/>
            <person name="Hill J.E."/>
        </authorList>
    </citation>
    <scope>NUCLEOTIDE SEQUENCE [LARGE SCALE GENOMIC DNA]</scope>
    <source>
        <strain evidence="7 8">D13-03603F2</strain>
    </source>
</reference>
<dbReference type="Proteomes" id="UP000238924">
    <property type="component" value="Unassembled WGS sequence"/>
</dbReference>
<dbReference type="InterPro" id="IPR029061">
    <property type="entry name" value="THDP-binding"/>
</dbReference>
<dbReference type="InterPro" id="IPR029035">
    <property type="entry name" value="DHS-like_NAD/FAD-binding_dom"/>
</dbReference>
<dbReference type="PANTHER" id="PTHR18968">
    <property type="entry name" value="THIAMINE PYROPHOSPHATE ENZYMES"/>
    <property type="match status" value="1"/>
</dbReference>
<evidence type="ECO:0000259" key="4">
    <source>
        <dbReference type="Pfam" id="PF00205"/>
    </source>
</evidence>
<keyword evidence="2 3" id="KW-0786">Thiamine pyrophosphate</keyword>
<proteinExistence type="inferred from homology"/>
<dbReference type="InterPro" id="IPR045229">
    <property type="entry name" value="TPP_enz"/>
</dbReference>
<dbReference type="PANTHER" id="PTHR18968:SF142">
    <property type="entry name" value="ACETOLACTATE SYNTHASE"/>
    <property type="match status" value="1"/>
</dbReference>
<dbReference type="SUPFAM" id="SSF52467">
    <property type="entry name" value="DHS-like NAD/FAD-binding domain"/>
    <property type="match status" value="1"/>
</dbReference>
<dbReference type="InterPro" id="IPR011766">
    <property type="entry name" value="TPP_enzyme_TPP-bd"/>
</dbReference>
<dbReference type="InterPro" id="IPR012000">
    <property type="entry name" value="Thiamin_PyroP_enz_cen_dom"/>
</dbReference>
<name>A0ABX5B5T3_9SPIR</name>
<evidence type="ECO:0000259" key="6">
    <source>
        <dbReference type="Pfam" id="PF02776"/>
    </source>
</evidence>
<dbReference type="InterPro" id="IPR012001">
    <property type="entry name" value="Thiamin_PyroP_enz_TPP-bd_dom"/>
</dbReference>
<evidence type="ECO:0000256" key="1">
    <source>
        <dbReference type="ARBA" id="ARBA00007812"/>
    </source>
</evidence>
<protein>
    <recommendedName>
        <fullName evidence="9">Thiamine pyrophosphate protein central region</fullName>
    </recommendedName>
</protein>